<keyword evidence="5 7" id="KW-0067">ATP-binding</keyword>
<keyword evidence="6 7" id="KW-0030">Aminoacyl-tRNA synthetase</keyword>
<feature type="binding site" evidence="7">
    <location>
        <position position="60"/>
    </location>
    <ligand>
        <name>L-glutamate</name>
        <dbReference type="ChEBI" id="CHEBI:29985"/>
    </ligand>
</feature>
<accession>A0A431W7Y8</accession>
<evidence type="ECO:0000313" key="10">
    <source>
        <dbReference type="EMBL" id="RTR31561.1"/>
    </source>
</evidence>
<feature type="binding site" evidence="7">
    <location>
        <position position="134"/>
    </location>
    <ligand>
        <name>Zn(2+)</name>
        <dbReference type="ChEBI" id="CHEBI:29105"/>
    </ligand>
</feature>
<dbReference type="HAMAP" id="MF_01428">
    <property type="entry name" value="Glu_Q_tRNA_synth"/>
    <property type="match status" value="1"/>
</dbReference>
<dbReference type="InterPro" id="IPR022380">
    <property type="entry name" value="Glu-Q_tRNA(Asp)_Synthase"/>
</dbReference>
<comment type="cofactor">
    <cofactor evidence="7">
        <name>Zn(2+)</name>
        <dbReference type="ChEBI" id="CHEBI:29105"/>
    </cofactor>
    <text evidence="7">Binds 1 zinc ion per subunit.</text>
</comment>
<feature type="binding site" evidence="7">
    <location>
        <position position="118"/>
    </location>
    <ligand>
        <name>Zn(2+)</name>
        <dbReference type="ChEBI" id="CHEBI:29105"/>
    </ligand>
</feature>
<name>A0A431W7Y8_9GAMM</name>
<dbReference type="GO" id="GO:0005829">
    <property type="term" value="C:cytosol"/>
    <property type="evidence" value="ECO:0007669"/>
    <property type="project" value="TreeGrafter"/>
</dbReference>
<evidence type="ECO:0000256" key="5">
    <source>
        <dbReference type="ARBA" id="ARBA00022840"/>
    </source>
</evidence>
<comment type="similarity">
    <text evidence="7">Belongs to the class-I aminoacyl-tRNA synthetase family. GluQ subfamily.</text>
</comment>
<dbReference type="EC" id="6.1.1.-" evidence="7"/>
<organism evidence="10 11">
    <name type="scientific">Shewanella atlantica</name>
    <dbReference type="NCBI Taxonomy" id="271099"/>
    <lineage>
        <taxon>Bacteria</taxon>
        <taxon>Pseudomonadati</taxon>
        <taxon>Pseudomonadota</taxon>
        <taxon>Gammaproteobacteria</taxon>
        <taxon>Alteromonadales</taxon>
        <taxon>Shewanellaceae</taxon>
        <taxon>Shewanella</taxon>
    </lineage>
</organism>
<evidence type="ECO:0000256" key="2">
    <source>
        <dbReference type="ARBA" id="ARBA00022723"/>
    </source>
</evidence>
<evidence type="ECO:0000256" key="8">
    <source>
        <dbReference type="RuleBase" id="RU363037"/>
    </source>
</evidence>
<dbReference type="AlphaFoldDB" id="A0A431W7Y8"/>
<feature type="domain" description="Glutamyl/glutaminyl-tRNA synthetase class Ib catalytic" evidence="9">
    <location>
        <begin position="24"/>
        <end position="255"/>
    </location>
</feature>
<keyword evidence="1 7" id="KW-0436">Ligase</keyword>
<feature type="binding site" evidence="7">
    <location>
        <begin position="24"/>
        <end position="28"/>
    </location>
    <ligand>
        <name>L-glutamate</name>
        <dbReference type="ChEBI" id="CHEBI:29985"/>
    </ligand>
</feature>
<dbReference type="GO" id="GO:0008270">
    <property type="term" value="F:zinc ion binding"/>
    <property type="evidence" value="ECO:0007669"/>
    <property type="project" value="UniProtKB-UniRule"/>
</dbReference>
<dbReference type="GO" id="GO:0005524">
    <property type="term" value="F:ATP binding"/>
    <property type="evidence" value="ECO:0007669"/>
    <property type="project" value="UniProtKB-KW"/>
</dbReference>
<feature type="binding site" evidence="7">
    <location>
        <position position="246"/>
    </location>
    <ligand>
        <name>ATP</name>
        <dbReference type="ChEBI" id="CHEBI:30616"/>
    </ligand>
</feature>
<keyword evidence="8" id="KW-0648">Protein biosynthesis</keyword>
<dbReference type="PANTHER" id="PTHR43311:SF1">
    <property type="entry name" value="GLUTAMYL-Q TRNA(ASP) SYNTHETASE"/>
    <property type="match status" value="1"/>
</dbReference>
<evidence type="ECO:0000256" key="4">
    <source>
        <dbReference type="ARBA" id="ARBA00022833"/>
    </source>
</evidence>
<dbReference type="InterPro" id="IPR049940">
    <property type="entry name" value="GluQ/Sye"/>
</dbReference>
<comment type="caution">
    <text evidence="10">The sequence shown here is derived from an EMBL/GenBank/DDBJ whole genome shotgun (WGS) entry which is preliminary data.</text>
</comment>
<dbReference type="Gene3D" id="3.40.50.620">
    <property type="entry name" value="HUPs"/>
    <property type="match status" value="1"/>
</dbReference>
<dbReference type="GO" id="GO:0004818">
    <property type="term" value="F:glutamate-tRNA ligase activity"/>
    <property type="evidence" value="ECO:0007669"/>
    <property type="project" value="TreeGrafter"/>
</dbReference>
<reference evidence="10 11" key="1">
    <citation type="submission" date="2018-12" db="EMBL/GenBank/DDBJ databases">
        <authorList>
            <person name="Yu L."/>
        </authorList>
    </citation>
    <scope>NUCLEOTIDE SEQUENCE [LARGE SCALE GENOMIC DNA]</scope>
    <source>
        <strain evidence="10 11">HAW-EB5</strain>
    </source>
</reference>
<dbReference type="Proteomes" id="UP000282060">
    <property type="component" value="Unassembled WGS sequence"/>
</dbReference>
<feature type="short sequence motif" description="'KMSKS' region" evidence="7">
    <location>
        <begin position="243"/>
        <end position="247"/>
    </location>
</feature>
<dbReference type="GO" id="GO:0006424">
    <property type="term" value="P:glutamyl-tRNA aminoacylation"/>
    <property type="evidence" value="ECO:0007669"/>
    <property type="project" value="InterPro"/>
</dbReference>
<dbReference type="SUPFAM" id="SSF52374">
    <property type="entry name" value="Nucleotidylyl transferase"/>
    <property type="match status" value="1"/>
</dbReference>
<evidence type="ECO:0000259" key="9">
    <source>
        <dbReference type="Pfam" id="PF00749"/>
    </source>
</evidence>
<dbReference type="NCBIfam" id="NF004314">
    <property type="entry name" value="PRK05710.1-3"/>
    <property type="match status" value="1"/>
</dbReference>
<evidence type="ECO:0000256" key="6">
    <source>
        <dbReference type="ARBA" id="ARBA00023146"/>
    </source>
</evidence>
<feature type="binding site" evidence="7">
    <location>
        <position position="205"/>
    </location>
    <ligand>
        <name>L-glutamate</name>
        <dbReference type="ChEBI" id="CHEBI:29985"/>
    </ligand>
</feature>
<keyword evidence="4 7" id="KW-0862">Zinc</keyword>
<dbReference type="NCBIfam" id="TIGR03838">
    <property type="entry name" value="queuosine_YadB"/>
    <property type="match status" value="1"/>
</dbReference>
<gene>
    <name evidence="7" type="primary">gluQ</name>
    <name evidence="10" type="ORF">EKG39_12620</name>
</gene>
<feature type="binding site" evidence="7">
    <location>
        <position position="187"/>
    </location>
    <ligand>
        <name>L-glutamate</name>
        <dbReference type="ChEBI" id="CHEBI:29985"/>
    </ligand>
</feature>
<evidence type="ECO:0000256" key="7">
    <source>
        <dbReference type="HAMAP-Rule" id="MF_01428"/>
    </source>
</evidence>
<keyword evidence="2 7" id="KW-0479">Metal-binding</keyword>
<feature type="binding site" evidence="7">
    <location>
        <position position="116"/>
    </location>
    <ligand>
        <name>Zn(2+)</name>
        <dbReference type="ChEBI" id="CHEBI:29105"/>
    </ligand>
</feature>
<dbReference type="InterPro" id="IPR014729">
    <property type="entry name" value="Rossmann-like_a/b/a_fold"/>
</dbReference>
<evidence type="ECO:0000256" key="3">
    <source>
        <dbReference type="ARBA" id="ARBA00022741"/>
    </source>
</evidence>
<evidence type="ECO:0000256" key="1">
    <source>
        <dbReference type="ARBA" id="ARBA00022598"/>
    </source>
</evidence>
<protein>
    <recommendedName>
        <fullName evidence="7">Glutamyl-Q tRNA(Asp) synthetase</fullName>
        <shortName evidence="7">Glu-Q-RSs</shortName>
        <ecNumber evidence="7">6.1.1.-</ecNumber>
    </recommendedName>
</protein>
<dbReference type="InterPro" id="IPR000924">
    <property type="entry name" value="Glu/Gln-tRNA-synth"/>
</dbReference>
<dbReference type="Pfam" id="PF00749">
    <property type="entry name" value="tRNA-synt_1c"/>
    <property type="match status" value="1"/>
</dbReference>
<keyword evidence="3 7" id="KW-0547">Nucleotide-binding</keyword>
<dbReference type="RefSeq" id="WP_126506115.1">
    <property type="nucleotide sequence ID" value="NZ_RXNV01000005.1"/>
</dbReference>
<dbReference type="InterPro" id="IPR020058">
    <property type="entry name" value="Glu/Gln-tRNA-synth_Ib_cat-dom"/>
</dbReference>
<dbReference type="OrthoDB" id="9807503at2"/>
<feature type="binding site" evidence="7">
    <location>
        <position position="130"/>
    </location>
    <ligand>
        <name>Zn(2+)</name>
        <dbReference type="ChEBI" id="CHEBI:29105"/>
    </ligand>
</feature>
<dbReference type="PANTHER" id="PTHR43311">
    <property type="entry name" value="GLUTAMATE--TRNA LIGASE"/>
    <property type="match status" value="1"/>
</dbReference>
<feature type="short sequence motif" description="'HIGH' region" evidence="7">
    <location>
        <begin position="27"/>
        <end position="37"/>
    </location>
</feature>
<dbReference type="PRINTS" id="PR00987">
    <property type="entry name" value="TRNASYNTHGLU"/>
</dbReference>
<comment type="function">
    <text evidence="7">Catalyzes the tRNA-independent activation of glutamate in presence of ATP and the subsequent transfer of glutamate onto a tRNA(Asp). Glutamate is transferred on the 2-amino-5-(4,5-dihydroxy-2-cyclopenten-1-yl) moiety of the queuosine in the wobble position of the QUC anticodon.</text>
</comment>
<keyword evidence="11" id="KW-1185">Reference proteome</keyword>
<proteinExistence type="inferred from homology"/>
<sequence length="305" mass="33843">MIVSRSIPLVTGFVTLSHAPYIGRFAPSPSGPLHFGSLVAAVGSFLRARAMGGQWLVRIEDIDPPREVPGSSDDILRTLVAYGLEWDGEVFYQSQRLDAYQAKLDSLMANDLAYYCQCTRKQIHAMGGTYDGRCGALETPLESGAIRVRNTIGIDKFQDTLMGEIHLDKAFANEDFIIKRSDGLYAYQLAVVMDDAFQQITEVVRGCDLLETSCRQESLFNLFGLTPPTWLHLPLVCTTPGMKLSKQNHAPAIDIAQPQASLNAALQFLGQPQVEPRQQMHLMLEQAISQFDIELIPRQTEIILS</sequence>
<dbReference type="EMBL" id="RXNV01000005">
    <property type="protein sequence ID" value="RTR31561.1"/>
    <property type="molecule type" value="Genomic_DNA"/>
</dbReference>
<dbReference type="FunFam" id="3.40.50.620:FF:000093">
    <property type="entry name" value="Glutamyl-Q tRNA(Asp) synthetase"/>
    <property type="match status" value="1"/>
</dbReference>
<dbReference type="GO" id="GO:0006400">
    <property type="term" value="P:tRNA modification"/>
    <property type="evidence" value="ECO:0007669"/>
    <property type="project" value="InterPro"/>
</dbReference>
<evidence type="ECO:0000313" key="11">
    <source>
        <dbReference type="Proteomes" id="UP000282060"/>
    </source>
</evidence>